<protein>
    <recommendedName>
        <fullName evidence="1">BT4734-like N-terminal domain-containing protein</fullName>
    </recommendedName>
</protein>
<dbReference type="Pfam" id="PF08800">
    <property type="entry name" value="BT4734-like_N"/>
    <property type="match status" value="1"/>
</dbReference>
<name>A0ABQ6PVG1_9BACT</name>
<gene>
    <name evidence="2" type="ORF">Ataiwa_02260</name>
</gene>
<evidence type="ECO:0000313" key="3">
    <source>
        <dbReference type="Proteomes" id="UP001307705"/>
    </source>
</evidence>
<reference evidence="2 3" key="1">
    <citation type="submission" date="2023-08" db="EMBL/GenBank/DDBJ databases">
        <title>Draft genome sequence of Algoriphagus taiwanensis.</title>
        <authorList>
            <person name="Takatani N."/>
            <person name="Hosokawa M."/>
            <person name="Sawabe T."/>
        </authorList>
    </citation>
    <scope>NUCLEOTIDE SEQUENCE [LARGE SCALE GENOMIC DNA]</scope>
    <source>
        <strain evidence="2 3">JCM 19755</strain>
    </source>
</reference>
<sequence length="292" mass="33615">MENLRNSVLNVQVSCFQNYNTTWNPVSINLMTWLTSRKYKDRVEAIRSIEDKKQRDALKSTLPCITPSGTFSYRSQSNLINHSGLIQIDLDLSPKNQLITNWEDLKSELVNLSNIAYLGKSVSGTGYWGLIPIPPDPENHARYFDALFEKFLKNWGIELDTRPKNVASLRGYSFDDEPYFNHNPKKFLLKKEAFNFNRKTFKINQDESGLEQMLINRLENAQPGEMHSERLKVARLAGGYVAAGRLDARILDKLIENYLNNFSTIDNKSIQKKEIKALRDGFENGLRSPLYD</sequence>
<keyword evidence="3" id="KW-1185">Reference proteome</keyword>
<accession>A0ABQ6PVG1</accession>
<dbReference type="EMBL" id="BTPE01000001">
    <property type="protein sequence ID" value="GMQ31954.1"/>
    <property type="molecule type" value="Genomic_DNA"/>
</dbReference>
<dbReference type="Proteomes" id="UP001307705">
    <property type="component" value="Unassembled WGS sequence"/>
</dbReference>
<dbReference type="InterPro" id="IPR014907">
    <property type="entry name" value="BT4734-like_N"/>
</dbReference>
<proteinExistence type="predicted"/>
<feature type="domain" description="BT4734-like N-terminal" evidence="1">
    <location>
        <begin position="58"/>
        <end position="180"/>
    </location>
</feature>
<evidence type="ECO:0000259" key="1">
    <source>
        <dbReference type="Pfam" id="PF08800"/>
    </source>
</evidence>
<dbReference type="RefSeq" id="WP_338226802.1">
    <property type="nucleotide sequence ID" value="NZ_BTPE01000001.1"/>
</dbReference>
<organism evidence="2 3">
    <name type="scientific">Algoriphagus taiwanensis</name>
    <dbReference type="NCBI Taxonomy" id="1445656"/>
    <lineage>
        <taxon>Bacteria</taxon>
        <taxon>Pseudomonadati</taxon>
        <taxon>Bacteroidota</taxon>
        <taxon>Cytophagia</taxon>
        <taxon>Cytophagales</taxon>
        <taxon>Cyclobacteriaceae</taxon>
        <taxon>Algoriphagus</taxon>
    </lineage>
</organism>
<comment type="caution">
    <text evidence="2">The sequence shown here is derived from an EMBL/GenBank/DDBJ whole genome shotgun (WGS) entry which is preliminary data.</text>
</comment>
<evidence type="ECO:0000313" key="2">
    <source>
        <dbReference type="EMBL" id="GMQ31954.1"/>
    </source>
</evidence>